<dbReference type="EMBL" id="KK107519">
    <property type="protein sequence ID" value="EZA49428.1"/>
    <property type="molecule type" value="Genomic_DNA"/>
</dbReference>
<dbReference type="InterPro" id="IPR040436">
    <property type="entry name" value="Disconnected-like"/>
</dbReference>
<protein>
    <recommendedName>
        <fullName evidence="4">Zinc finger protein basonuclin-2</fullName>
    </recommendedName>
</protein>
<name>A0A026W047_OOCBI</name>
<keyword evidence="3" id="KW-1185">Reference proteome</keyword>
<dbReference type="PANTHER" id="PTHR15021">
    <property type="entry name" value="DISCONNECTED-RELATED"/>
    <property type="match status" value="1"/>
</dbReference>
<feature type="compositionally biased region" description="Gly residues" evidence="1">
    <location>
        <begin position="170"/>
        <end position="196"/>
    </location>
</feature>
<organism evidence="2 3">
    <name type="scientific">Ooceraea biroi</name>
    <name type="common">Clonal raider ant</name>
    <name type="synonym">Cerapachys biroi</name>
    <dbReference type="NCBI Taxonomy" id="2015173"/>
    <lineage>
        <taxon>Eukaryota</taxon>
        <taxon>Metazoa</taxon>
        <taxon>Ecdysozoa</taxon>
        <taxon>Arthropoda</taxon>
        <taxon>Hexapoda</taxon>
        <taxon>Insecta</taxon>
        <taxon>Pterygota</taxon>
        <taxon>Neoptera</taxon>
        <taxon>Endopterygota</taxon>
        <taxon>Hymenoptera</taxon>
        <taxon>Apocrita</taxon>
        <taxon>Aculeata</taxon>
        <taxon>Formicoidea</taxon>
        <taxon>Formicidae</taxon>
        <taxon>Dorylinae</taxon>
        <taxon>Ooceraea</taxon>
    </lineage>
</organism>
<proteinExistence type="predicted"/>
<evidence type="ECO:0000313" key="3">
    <source>
        <dbReference type="Proteomes" id="UP000053097"/>
    </source>
</evidence>
<sequence length="337" mass="34837">MSIRRSEGFRNEPINTNGDQQAREVSEGVLPATYLPRHPSQLDLSSMRCRYPGIDFRSCRIAPALARLSNIHHQQQQQQQQQAQQQQQRLGGGGTPTIGDDDADDDGGDDDDDGAAAETTTTTTTTTTVPGSGGGGSSGGGDGGGSRGGGSDSGSGGGGGSAGGDRDGGGDAGGGGSAGGGGAAGGGGDCAGGGGEVAEKEERPPASETVEPTAAFDVASLVLYGSRALPIRLKILLDQLFNQLPAAQVTRILAAFGWTHEDYTRGYILQVSGDTSIRSHRSSTRRDMTYVRESHPRCPMTCRTRRVLPRDSHSTVTGDVADIDGYTRKQHDSVCTT</sequence>
<dbReference type="GO" id="GO:0006355">
    <property type="term" value="P:regulation of DNA-templated transcription"/>
    <property type="evidence" value="ECO:0007669"/>
    <property type="project" value="TreeGrafter"/>
</dbReference>
<feature type="compositionally biased region" description="Low complexity" evidence="1">
    <location>
        <begin position="116"/>
        <end position="130"/>
    </location>
</feature>
<feature type="region of interest" description="Disordered" evidence="1">
    <location>
        <begin position="1"/>
        <end position="23"/>
    </location>
</feature>
<feature type="compositionally biased region" description="Gly residues" evidence="1">
    <location>
        <begin position="131"/>
        <end position="163"/>
    </location>
</feature>
<feature type="region of interest" description="Disordered" evidence="1">
    <location>
        <begin position="70"/>
        <end position="211"/>
    </location>
</feature>
<dbReference type="GO" id="GO:0005634">
    <property type="term" value="C:nucleus"/>
    <property type="evidence" value="ECO:0007669"/>
    <property type="project" value="TreeGrafter"/>
</dbReference>
<gene>
    <name evidence="2" type="ORF">X777_11926</name>
</gene>
<evidence type="ECO:0000313" key="2">
    <source>
        <dbReference type="EMBL" id="EZA49428.1"/>
    </source>
</evidence>
<dbReference type="Proteomes" id="UP000053097">
    <property type="component" value="Unassembled WGS sequence"/>
</dbReference>
<accession>A0A026W047</accession>
<feature type="compositionally biased region" description="Basic and acidic residues" evidence="1">
    <location>
        <begin position="1"/>
        <end position="10"/>
    </location>
</feature>
<dbReference type="OrthoDB" id="10070972at2759"/>
<feature type="compositionally biased region" description="Acidic residues" evidence="1">
    <location>
        <begin position="99"/>
        <end position="115"/>
    </location>
</feature>
<dbReference type="PANTHER" id="PTHR15021:SF0">
    <property type="entry name" value="DISCO-RELATED, ISOFORM A-RELATED"/>
    <property type="match status" value="1"/>
</dbReference>
<evidence type="ECO:0000256" key="1">
    <source>
        <dbReference type="SAM" id="MobiDB-lite"/>
    </source>
</evidence>
<feature type="compositionally biased region" description="Low complexity" evidence="1">
    <location>
        <begin position="74"/>
        <end position="88"/>
    </location>
</feature>
<evidence type="ECO:0008006" key="4">
    <source>
        <dbReference type="Google" id="ProtNLM"/>
    </source>
</evidence>
<dbReference type="AlphaFoldDB" id="A0A026W047"/>
<reference evidence="2 3" key="1">
    <citation type="journal article" date="2014" name="Curr. Biol.">
        <title>The genome of the clonal raider ant Cerapachys biroi.</title>
        <authorList>
            <person name="Oxley P.R."/>
            <person name="Ji L."/>
            <person name="Fetter-Pruneda I."/>
            <person name="McKenzie S.K."/>
            <person name="Li C."/>
            <person name="Hu H."/>
            <person name="Zhang G."/>
            <person name="Kronauer D.J."/>
        </authorList>
    </citation>
    <scope>NUCLEOTIDE SEQUENCE [LARGE SCALE GENOMIC DNA]</scope>
</reference>